<feature type="compositionally biased region" description="Basic and acidic residues" evidence="1">
    <location>
        <begin position="72"/>
        <end position="87"/>
    </location>
</feature>
<organism evidence="2 3">
    <name type="scientific">Laccaria amethystina LaAM-08-1</name>
    <dbReference type="NCBI Taxonomy" id="1095629"/>
    <lineage>
        <taxon>Eukaryota</taxon>
        <taxon>Fungi</taxon>
        <taxon>Dikarya</taxon>
        <taxon>Basidiomycota</taxon>
        <taxon>Agaricomycotina</taxon>
        <taxon>Agaricomycetes</taxon>
        <taxon>Agaricomycetidae</taxon>
        <taxon>Agaricales</taxon>
        <taxon>Agaricineae</taxon>
        <taxon>Hydnangiaceae</taxon>
        <taxon>Laccaria</taxon>
    </lineage>
</organism>
<dbReference type="EMBL" id="KN838541">
    <property type="protein sequence ID" value="KIK08586.1"/>
    <property type="molecule type" value="Genomic_DNA"/>
</dbReference>
<sequence>MRQEFGVEASKAEEAGASKTEERTEVVNGEKREREELIKEPRDFWAGIRKGKRKTNKKRLRKTQAKRPRNHGFRETRWQRGKGGEKKTKGRQRTTNTKANAVEPKKRAGHPKTSVEGEPQEHQQETNVASEDVPAGHSFKVLIMFIKILESHAKSCRINVA</sequence>
<name>A0A0C9XUD5_9AGAR</name>
<feature type="region of interest" description="Disordered" evidence="1">
    <location>
        <begin position="1"/>
        <end position="133"/>
    </location>
</feature>
<dbReference type="AlphaFoldDB" id="A0A0C9XUD5"/>
<dbReference type="HOGENOM" id="CLU_118686_0_0_1"/>
<dbReference type="Proteomes" id="UP000054477">
    <property type="component" value="Unassembled WGS sequence"/>
</dbReference>
<accession>A0A0C9XUD5</accession>
<feature type="compositionally biased region" description="Basic residues" evidence="1">
    <location>
        <begin position="49"/>
        <end position="71"/>
    </location>
</feature>
<evidence type="ECO:0000313" key="3">
    <source>
        <dbReference type="Proteomes" id="UP000054477"/>
    </source>
</evidence>
<proteinExistence type="predicted"/>
<gene>
    <name evidence="2" type="ORF">K443DRAFT_525543</name>
</gene>
<evidence type="ECO:0000256" key="1">
    <source>
        <dbReference type="SAM" id="MobiDB-lite"/>
    </source>
</evidence>
<keyword evidence="3" id="KW-1185">Reference proteome</keyword>
<protein>
    <submittedName>
        <fullName evidence="2">Unplaced genomic scaffold K443scaffold_6, whole genome shotgun sequence</fullName>
    </submittedName>
</protein>
<feature type="compositionally biased region" description="Basic and acidic residues" evidence="1">
    <location>
        <begin position="1"/>
        <end position="43"/>
    </location>
</feature>
<evidence type="ECO:0000313" key="2">
    <source>
        <dbReference type="EMBL" id="KIK08586.1"/>
    </source>
</evidence>
<reference evidence="2 3" key="1">
    <citation type="submission" date="2014-04" db="EMBL/GenBank/DDBJ databases">
        <authorList>
            <consortium name="DOE Joint Genome Institute"/>
            <person name="Kuo A."/>
            <person name="Kohler A."/>
            <person name="Nagy L.G."/>
            <person name="Floudas D."/>
            <person name="Copeland A."/>
            <person name="Barry K.W."/>
            <person name="Cichocki N."/>
            <person name="Veneault-Fourrey C."/>
            <person name="LaButti K."/>
            <person name="Lindquist E.A."/>
            <person name="Lipzen A."/>
            <person name="Lundell T."/>
            <person name="Morin E."/>
            <person name="Murat C."/>
            <person name="Sun H."/>
            <person name="Tunlid A."/>
            <person name="Henrissat B."/>
            <person name="Grigoriev I.V."/>
            <person name="Hibbett D.S."/>
            <person name="Martin F."/>
            <person name="Nordberg H.P."/>
            <person name="Cantor M.N."/>
            <person name="Hua S.X."/>
        </authorList>
    </citation>
    <scope>NUCLEOTIDE SEQUENCE [LARGE SCALE GENOMIC DNA]</scope>
    <source>
        <strain evidence="2 3">LaAM-08-1</strain>
    </source>
</reference>
<reference evidence="3" key="2">
    <citation type="submission" date="2015-01" db="EMBL/GenBank/DDBJ databases">
        <title>Evolutionary Origins and Diversification of the Mycorrhizal Mutualists.</title>
        <authorList>
            <consortium name="DOE Joint Genome Institute"/>
            <consortium name="Mycorrhizal Genomics Consortium"/>
            <person name="Kohler A."/>
            <person name="Kuo A."/>
            <person name="Nagy L.G."/>
            <person name="Floudas D."/>
            <person name="Copeland A."/>
            <person name="Barry K.W."/>
            <person name="Cichocki N."/>
            <person name="Veneault-Fourrey C."/>
            <person name="LaButti K."/>
            <person name="Lindquist E.A."/>
            <person name="Lipzen A."/>
            <person name="Lundell T."/>
            <person name="Morin E."/>
            <person name="Murat C."/>
            <person name="Riley R."/>
            <person name="Ohm R."/>
            <person name="Sun H."/>
            <person name="Tunlid A."/>
            <person name="Henrissat B."/>
            <person name="Grigoriev I.V."/>
            <person name="Hibbett D.S."/>
            <person name="Martin F."/>
        </authorList>
    </citation>
    <scope>NUCLEOTIDE SEQUENCE [LARGE SCALE GENOMIC DNA]</scope>
    <source>
        <strain evidence="3">LaAM-08-1</strain>
    </source>
</reference>
<feature type="compositionally biased region" description="Basic and acidic residues" evidence="1">
    <location>
        <begin position="113"/>
        <end position="124"/>
    </location>
</feature>